<protein>
    <submittedName>
        <fullName evidence="2">Uncharacterized protein</fullName>
    </submittedName>
</protein>
<keyword evidence="3" id="KW-1185">Reference proteome</keyword>
<evidence type="ECO:0000313" key="2">
    <source>
        <dbReference type="EMBL" id="UJS25111.1"/>
    </source>
</evidence>
<feature type="signal peptide" evidence="1">
    <location>
        <begin position="1"/>
        <end position="20"/>
    </location>
</feature>
<dbReference type="EMBL" id="CP091244">
    <property type="protein sequence ID" value="UJS25111.1"/>
    <property type="molecule type" value="Genomic_DNA"/>
</dbReference>
<keyword evidence="1" id="KW-0732">Signal</keyword>
<dbReference type="Proteomes" id="UP001054801">
    <property type="component" value="Chromosome"/>
</dbReference>
<sequence>MKYSIGLACLLLCLAMPIHATQIIQPSTAAITVSSGSVIVFKPVYTVATPDNGAETGLGLRVHFNANALQFKGMNNAFAYGLQPVGEVSVDSANLDADASTDRYLTLAWVDVTAQWPGADALPLTLGEVAFELLPGFAGTTYIRTSASDTADGLALQSTPMKVTVEALAEPVTLKLRGLLQGAYVSTEGRMRDSLRASGLVPLAQPYAAWGHTSTETTTTSLLATTGDDAPVDWVLVELRSQQSPYTRLASQAALLQRDGDIVDALTGSPTLSFKVAPGDYYVALRHRNHLGVMSAAPLKLTASPGTLDFTHSTTPVYGNDVRISQSPVQLLPTGDANADFKLIADGPNNDKNTVLGVILASPENTGAHTNFQLPGYRATDMNLDGKTLYVGPDNDVNALLGNILLAPGNSTNSMNYMLPSSLPQ</sequence>
<accession>A0ABY3T017</accession>
<gene>
    <name evidence="2" type="ORF">L2Y54_03485</name>
</gene>
<proteinExistence type="predicted"/>
<reference evidence="2" key="1">
    <citation type="journal article" date="2022" name="Microorganisms">
        <title>Two New Species of Filamentous Sulfur Bacteria of the Genus Thiothrix, Thiothrix winogradskyi sp. nov. and 'Candidatus Thiothrix sulfatifontis' sp. nov.</title>
        <authorList>
            <person name="Ravin N.V."/>
            <person name="Rossetti S."/>
            <person name="Beletsky A.V."/>
            <person name="Kadnikov V.V."/>
            <person name="Rudenko T.S."/>
            <person name="Smolyakov D.D."/>
            <person name="Moskvitina M.I."/>
            <person name="Gureeva M.V."/>
            <person name="Mardanov A.V."/>
            <person name="Grabovich M.Y."/>
        </authorList>
    </citation>
    <scope>NUCLEOTIDE SEQUENCE</scope>
    <source>
        <strain evidence="2">CT3</strain>
    </source>
</reference>
<evidence type="ECO:0000256" key="1">
    <source>
        <dbReference type="SAM" id="SignalP"/>
    </source>
</evidence>
<name>A0ABY3T017_9GAMM</name>
<evidence type="ECO:0000313" key="3">
    <source>
        <dbReference type="Proteomes" id="UP001054801"/>
    </source>
</evidence>
<feature type="chain" id="PRO_5045188791" evidence="1">
    <location>
        <begin position="21"/>
        <end position="425"/>
    </location>
</feature>
<dbReference type="RefSeq" id="WP_236499850.1">
    <property type="nucleotide sequence ID" value="NZ_CP091244.1"/>
</dbReference>
<organism evidence="2 3">
    <name type="scientific">Thiothrix winogradskyi</name>
    <dbReference type="NCBI Taxonomy" id="96472"/>
    <lineage>
        <taxon>Bacteria</taxon>
        <taxon>Pseudomonadati</taxon>
        <taxon>Pseudomonadota</taxon>
        <taxon>Gammaproteobacteria</taxon>
        <taxon>Thiotrichales</taxon>
        <taxon>Thiotrichaceae</taxon>
        <taxon>Thiothrix</taxon>
    </lineage>
</organism>